<evidence type="ECO:0000313" key="10">
    <source>
        <dbReference type="EMBL" id="MBD2845519.1"/>
    </source>
</evidence>
<dbReference type="InterPro" id="IPR010559">
    <property type="entry name" value="Sig_transdc_His_kin_internal"/>
</dbReference>
<evidence type="ECO:0000313" key="11">
    <source>
        <dbReference type="Proteomes" id="UP000621560"/>
    </source>
</evidence>
<dbReference type="Gene3D" id="6.10.340.10">
    <property type="match status" value="1"/>
</dbReference>
<dbReference type="PANTHER" id="PTHR34220">
    <property type="entry name" value="SENSOR HISTIDINE KINASE YPDA"/>
    <property type="match status" value="1"/>
</dbReference>
<dbReference type="AlphaFoldDB" id="A0A927GRD7"/>
<feature type="transmembrane region" description="Helical" evidence="8">
    <location>
        <begin position="294"/>
        <end position="315"/>
    </location>
</feature>
<keyword evidence="11" id="KW-1185">Reference proteome</keyword>
<protein>
    <submittedName>
        <fullName evidence="10">Histidine kinase</fullName>
    </submittedName>
</protein>
<dbReference type="Pfam" id="PF00672">
    <property type="entry name" value="HAMP"/>
    <property type="match status" value="1"/>
</dbReference>
<dbReference type="RefSeq" id="WP_190917175.1">
    <property type="nucleotide sequence ID" value="NZ_JACXIZ010000016.1"/>
</dbReference>
<keyword evidence="5 10" id="KW-0418">Kinase</keyword>
<name>A0A927GRD7_9BACL</name>
<keyword evidence="8" id="KW-0812">Transmembrane</keyword>
<evidence type="ECO:0000256" key="4">
    <source>
        <dbReference type="ARBA" id="ARBA00022679"/>
    </source>
</evidence>
<dbReference type="InterPro" id="IPR003660">
    <property type="entry name" value="HAMP_dom"/>
</dbReference>
<proteinExistence type="predicted"/>
<keyword evidence="2" id="KW-1003">Cell membrane</keyword>
<dbReference type="Gene3D" id="3.30.565.10">
    <property type="entry name" value="Histidine kinase-like ATPase, C-terminal domain"/>
    <property type="match status" value="1"/>
</dbReference>
<comment type="caution">
    <text evidence="10">The sequence shown here is derived from an EMBL/GenBank/DDBJ whole genome shotgun (WGS) entry which is preliminary data.</text>
</comment>
<comment type="subcellular location">
    <subcellularLocation>
        <location evidence="1">Cell membrane</location>
        <topology evidence="1">Multi-pass membrane protein</topology>
    </subcellularLocation>
</comment>
<dbReference type="EMBL" id="JACXIZ010000016">
    <property type="protein sequence ID" value="MBD2845519.1"/>
    <property type="molecule type" value="Genomic_DNA"/>
</dbReference>
<keyword evidence="8" id="KW-1133">Transmembrane helix</keyword>
<dbReference type="GO" id="GO:0000155">
    <property type="term" value="F:phosphorelay sensor kinase activity"/>
    <property type="evidence" value="ECO:0007669"/>
    <property type="project" value="InterPro"/>
</dbReference>
<dbReference type="SMART" id="SM00304">
    <property type="entry name" value="HAMP"/>
    <property type="match status" value="1"/>
</dbReference>
<dbReference type="InterPro" id="IPR036890">
    <property type="entry name" value="HATPase_C_sf"/>
</dbReference>
<dbReference type="Pfam" id="PF02518">
    <property type="entry name" value="HATPase_c"/>
    <property type="match status" value="1"/>
</dbReference>
<dbReference type="SUPFAM" id="SSF55874">
    <property type="entry name" value="ATPase domain of HSP90 chaperone/DNA topoisomerase II/histidine kinase"/>
    <property type="match status" value="1"/>
</dbReference>
<feature type="transmembrane region" description="Helical" evidence="8">
    <location>
        <begin position="22"/>
        <end position="42"/>
    </location>
</feature>
<feature type="domain" description="HAMP" evidence="9">
    <location>
        <begin position="315"/>
        <end position="367"/>
    </location>
</feature>
<dbReference type="GO" id="GO:0005886">
    <property type="term" value="C:plasma membrane"/>
    <property type="evidence" value="ECO:0007669"/>
    <property type="project" value="UniProtKB-SubCell"/>
</dbReference>
<dbReference type="InterPro" id="IPR050640">
    <property type="entry name" value="Bact_2-comp_sensor_kinase"/>
</dbReference>
<evidence type="ECO:0000256" key="1">
    <source>
        <dbReference type="ARBA" id="ARBA00004651"/>
    </source>
</evidence>
<evidence type="ECO:0000256" key="8">
    <source>
        <dbReference type="SAM" id="Phobius"/>
    </source>
</evidence>
<keyword evidence="6 8" id="KW-0472">Membrane</keyword>
<evidence type="ECO:0000256" key="3">
    <source>
        <dbReference type="ARBA" id="ARBA00022553"/>
    </source>
</evidence>
<keyword evidence="3" id="KW-0597">Phosphoprotein</keyword>
<dbReference type="PROSITE" id="PS50885">
    <property type="entry name" value="HAMP"/>
    <property type="match status" value="1"/>
</dbReference>
<evidence type="ECO:0000259" key="9">
    <source>
        <dbReference type="PROSITE" id="PS50885"/>
    </source>
</evidence>
<dbReference type="Proteomes" id="UP000621560">
    <property type="component" value="Unassembled WGS sequence"/>
</dbReference>
<feature type="region of interest" description="Disordered" evidence="7">
    <location>
        <begin position="542"/>
        <end position="562"/>
    </location>
</feature>
<dbReference type="InterPro" id="IPR003594">
    <property type="entry name" value="HATPase_dom"/>
</dbReference>
<evidence type="ECO:0000256" key="2">
    <source>
        <dbReference type="ARBA" id="ARBA00022475"/>
    </source>
</evidence>
<evidence type="ECO:0000256" key="6">
    <source>
        <dbReference type="ARBA" id="ARBA00023136"/>
    </source>
</evidence>
<gene>
    <name evidence="10" type="ORF">IDH44_09990</name>
</gene>
<keyword evidence="4" id="KW-0808">Transferase</keyword>
<organism evidence="10 11">
    <name type="scientific">Paenibacillus sabuli</name>
    <dbReference type="NCBI Taxonomy" id="2772509"/>
    <lineage>
        <taxon>Bacteria</taxon>
        <taxon>Bacillati</taxon>
        <taxon>Bacillota</taxon>
        <taxon>Bacilli</taxon>
        <taxon>Bacillales</taxon>
        <taxon>Paenibacillaceae</taxon>
        <taxon>Paenibacillus</taxon>
    </lineage>
</organism>
<dbReference type="CDD" id="cd06225">
    <property type="entry name" value="HAMP"/>
    <property type="match status" value="1"/>
</dbReference>
<accession>A0A927GRD7</accession>
<dbReference type="PANTHER" id="PTHR34220:SF7">
    <property type="entry name" value="SENSOR HISTIDINE KINASE YPDA"/>
    <property type="match status" value="1"/>
</dbReference>
<reference evidence="10" key="1">
    <citation type="submission" date="2020-09" db="EMBL/GenBank/DDBJ databases">
        <title>A novel bacterium of genus Paenibacillus, isolated from South China Sea.</title>
        <authorList>
            <person name="Huang H."/>
            <person name="Mo K."/>
            <person name="Hu Y."/>
        </authorList>
    </citation>
    <scope>NUCLEOTIDE SEQUENCE</scope>
    <source>
        <strain evidence="10">IB182496</strain>
    </source>
</reference>
<evidence type="ECO:0000256" key="5">
    <source>
        <dbReference type="ARBA" id="ARBA00022777"/>
    </source>
</evidence>
<sequence length="611" mass="67396">MDRSIAPSLGETGKGSRFVTKLFISFALLCILPILIVVQIFFGSAKDRIVETSTQLAGLLAAQLGTSLDTYIAQVENASLTIYSDYELVDYIGRETRYTDSERIRLNLLLHRQLSTFMTQLPHLHGVALLASSGIAYNNGYAPDVTDSAFWDKWLSRIREAGGKLVIVPTHAQLYHPSGAVVGVFSAGRLVQDIEGREAGILLFQLSPHRLVAGSEPADGAALPFRRRIVIETPEHALVYDSALAAAAFAPERAAPELAPHAWVLGYGSGERLQVTVAVPMEELRSEIGASRELALLIAASAVCAMLVISMLLSYQISRPISRLIRHMRQLEDGRYLPIPERGLNVELGALTRTYNLMVARIKHLIQDVYQARIRQDEARWRALQNQINPHWLYNTLESIRMQAYLDQAPDVAAMIKSLGRMFQLTLADDQTHTLADELQYIGLYMELQNIRFDHRFRLEVELGAAWMRMPLMKMTLQPIVENAIVHGFVDQDRAYRVRIHGTLGPDGQARLHVADDGEGMSAFALARLQAQLQAADVREQSPAGEVVATEPAEADAERPQSSIGLGNVHRRLRLQYGCGCGLDVVSGPGEGTTVTVALPSGGLHEQGQFD</sequence>
<dbReference type="Pfam" id="PF06580">
    <property type="entry name" value="His_kinase"/>
    <property type="match status" value="1"/>
</dbReference>
<evidence type="ECO:0000256" key="7">
    <source>
        <dbReference type="SAM" id="MobiDB-lite"/>
    </source>
</evidence>